<dbReference type="EMBL" id="BARU01020401">
    <property type="protein sequence ID" value="GAH48842.1"/>
    <property type="molecule type" value="Genomic_DNA"/>
</dbReference>
<feature type="non-terminal residue" evidence="2">
    <location>
        <position position="182"/>
    </location>
</feature>
<dbReference type="AlphaFoldDB" id="X1FV02"/>
<keyword evidence="1" id="KW-0812">Transmembrane</keyword>
<protein>
    <submittedName>
        <fullName evidence="2">Uncharacterized protein</fullName>
    </submittedName>
</protein>
<evidence type="ECO:0000313" key="2">
    <source>
        <dbReference type="EMBL" id="GAH48842.1"/>
    </source>
</evidence>
<evidence type="ECO:0000256" key="1">
    <source>
        <dbReference type="SAM" id="Phobius"/>
    </source>
</evidence>
<accession>X1FV02</accession>
<feature type="transmembrane region" description="Helical" evidence="1">
    <location>
        <begin position="7"/>
        <end position="33"/>
    </location>
</feature>
<organism evidence="2">
    <name type="scientific">marine sediment metagenome</name>
    <dbReference type="NCBI Taxonomy" id="412755"/>
    <lineage>
        <taxon>unclassified sequences</taxon>
        <taxon>metagenomes</taxon>
        <taxon>ecological metagenomes</taxon>
    </lineage>
</organism>
<sequence>MPYLKKISLIILILLFLAQLIIIIPNIIAVLQINILNFNTDKNEYFTDENIIIEASWDLNYNPIEEWAYVQIQLYNNLDQILWCSEQNDSMGIINKTWDINIIDLNFNFSENSINFSVIFYLFHIVGEEIIFSGPIAIKSIQISKKLISCSLFNYTEKINYGESISFQALFYNITKNETYYP</sequence>
<keyword evidence="1" id="KW-1133">Transmembrane helix</keyword>
<proteinExistence type="predicted"/>
<name>X1FV02_9ZZZZ</name>
<comment type="caution">
    <text evidence="2">The sequence shown here is derived from an EMBL/GenBank/DDBJ whole genome shotgun (WGS) entry which is preliminary data.</text>
</comment>
<gene>
    <name evidence="2" type="ORF">S03H2_33515</name>
</gene>
<reference evidence="2" key="1">
    <citation type="journal article" date="2014" name="Front. Microbiol.">
        <title>High frequency of phylogenetically diverse reductive dehalogenase-homologous genes in deep subseafloor sedimentary metagenomes.</title>
        <authorList>
            <person name="Kawai M."/>
            <person name="Futagami T."/>
            <person name="Toyoda A."/>
            <person name="Takaki Y."/>
            <person name="Nishi S."/>
            <person name="Hori S."/>
            <person name="Arai W."/>
            <person name="Tsubouchi T."/>
            <person name="Morono Y."/>
            <person name="Uchiyama I."/>
            <person name="Ito T."/>
            <person name="Fujiyama A."/>
            <person name="Inagaki F."/>
            <person name="Takami H."/>
        </authorList>
    </citation>
    <scope>NUCLEOTIDE SEQUENCE</scope>
    <source>
        <strain evidence="2">Expedition CK06-06</strain>
    </source>
</reference>
<keyword evidence="1" id="KW-0472">Membrane</keyword>